<evidence type="ECO:0000256" key="6">
    <source>
        <dbReference type="ARBA" id="ARBA00023277"/>
    </source>
</evidence>
<dbReference type="InterPro" id="IPR043595">
    <property type="entry name" value="FaeB/C/D"/>
</dbReference>
<dbReference type="InterPro" id="IPR029058">
    <property type="entry name" value="AB_hydrolase_fold"/>
</dbReference>
<evidence type="ECO:0000256" key="5">
    <source>
        <dbReference type="ARBA" id="ARBA00022801"/>
    </source>
</evidence>
<dbReference type="Pfam" id="PF10503">
    <property type="entry name" value="Esterase_PHB"/>
    <property type="match status" value="1"/>
</dbReference>
<evidence type="ECO:0000256" key="7">
    <source>
        <dbReference type="ARBA" id="ARBA00023326"/>
    </source>
</evidence>
<dbReference type="AlphaFoldDB" id="A0A382ERV9"/>
<dbReference type="EMBL" id="UINC01045847">
    <property type="protein sequence ID" value="SVB53099.1"/>
    <property type="molecule type" value="Genomic_DNA"/>
</dbReference>
<gene>
    <name evidence="8" type="ORF">METZ01_LOCUS205953</name>
</gene>
<dbReference type="InterPro" id="IPR010126">
    <property type="entry name" value="Esterase_phb"/>
</dbReference>
<dbReference type="GO" id="GO:0005576">
    <property type="term" value="C:extracellular region"/>
    <property type="evidence" value="ECO:0007669"/>
    <property type="project" value="UniProtKB-SubCell"/>
</dbReference>
<name>A0A382ERV9_9ZZZZ</name>
<evidence type="ECO:0000313" key="8">
    <source>
        <dbReference type="EMBL" id="SVB53099.1"/>
    </source>
</evidence>
<organism evidence="8">
    <name type="scientific">marine metagenome</name>
    <dbReference type="NCBI Taxonomy" id="408172"/>
    <lineage>
        <taxon>unclassified sequences</taxon>
        <taxon>metagenomes</taxon>
        <taxon>ecological metagenomes</taxon>
    </lineage>
</organism>
<dbReference type="Gene3D" id="3.40.50.1820">
    <property type="entry name" value="alpha/beta hydrolase"/>
    <property type="match status" value="1"/>
</dbReference>
<dbReference type="SUPFAM" id="SSF53474">
    <property type="entry name" value="alpha/beta-Hydrolases"/>
    <property type="match status" value="1"/>
</dbReference>
<evidence type="ECO:0000256" key="2">
    <source>
        <dbReference type="ARBA" id="ARBA00022525"/>
    </source>
</evidence>
<evidence type="ECO:0000256" key="3">
    <source>
        <dbReference type="ARBA" id="ARBA00022651"/>
    </source>
</evidence>
<evidence type="ECO:0000256" key="1">
    <source>
        <dbReference type="ARBA" id="ARBA00004613"/>
    </source>
</evidence>
<evidence type="ECO:0000256" key="4">
    <source>
        <dbReference type="ARBA" id="ARBA00022729"/>
    </source>
</evidence>
<protein>
    <recommendedName>
        <fullName evidence="9">Phospholipase/carboxylesterase/thioesterase domain-containing protein</fullName>
    </recommendedName>
</protein>
<dbReference type="GO" id="GO:0045493">
    <property type="term" value="P:xylan catabolic process"/>
    <property type="evidence" value="ECO:0007669"/>
    <property type="project" value="UniProtKB-KW"/>
</dbReference>
<dbReference type="GO" id="GO:0030600">
    <property type="term" value="F:feruloyl esterase activity"/>
    <property type="evidence" value="ECO:0007669"/>
    <property type="project" value="InterPro"/>
</dbReference>
<keyword evidence="7" id="KW-0624">Polysaccharide degradation</keyword>
<keyword evidence="6" id="KW-0119">Carbohydrate metabolism</keyword>
<sequence>MKKFLLLIIILSVPNAQPGWSDFVFDGLTRQYYLHLPNELGSVEGFPLVFVLHGFGGNANGMIGYSQMNQIANDNGFAVAYPNGTLDQGGTRFWNVGYEMHIDETVDDVGFLVALAQFLQTDYNLDPDRIFSTGFSNGGDMCYLLGCEASDVFKAVAPVAGCVMEWITESCSPQYPISVFEIHGTQDNVTWWDGDLDNIGGWGAYLSTLQGIEFWSEMNNCTESTSEFLPNINPNDGSIVISHKHLECTNSTEVWLYEVNGGGHDWPGSSGNMDINSSEEIWEFFDNQNTIMNIDYLSGWNLVGLSLDVEDSSFTILFPESIEGTLYSFDGGYNLETSLTQGEGYWLRFNNVGNTTISGTPINELSISLNEGWNLIAGISNPINISDLEDPDGIIVPGTIYGFTTGGYSSTDIIEPGEGYWIRANSLGIITLMDN</sequence>
<keyword evidence="3" id="KW-0858">Xylan degradation</keyword>
<dbReference type="PANTHER" id="PTHR38050">
    <property type="match status" value="1"/>
</dbReference>
<keyword evidence="5" id="KW-0378">Hydrolase</keyword>
<keyword evidence="4" id="KW-0732">Signal</keyword>
<proteinExistence type="predicted"/>
<keyword evidence="2" id="KW-0964">Secreted</keyword>
<comment type="subcellular location">
    <subcellularLocation>
        <location evidence="1">Secreted</location>
    </subcellularLocation>
</comment>
<dbReference type="PANTHER" id="PTHR38050:SF2">
    <property type="entry name" value="FERULOYL ESTERASE C-RELATED"/>
    <property type="match status" value="1"/>
</dbReference>
<accession>A0A382ERV9</accession>
<reference evidence="8" key="1">
    <citation type="submission" date="2018-05" db="EMBL/GenBank/DDBJ databases">
        <authorList>
            <person name="Lanie J.A."/>
            <person name="Ng W.-L."/>
            <person name="Kazmierczak K.M."/>
            <person name="Andrzejewski T.M."/>
            <person name="Davidsen T.M."/>
            <person name="Wayne K.J."/>
            <person name="Tettelin H."/>
            <person name="Glass J.I."/>
            <person name="Rusch D."/>
            <person name="Podicherti R."/>
            <person name="Tsui H.-C.T."/>
            <person name="Winkler M.E."/>
        </authorList>
    </citation>
    <scope>NUCLEOTIDE SEQUENCE</scope>
</reference>
<evidence type="ECO:0008006" key="9">
    <source>
        <dbReference type="Google" id="ProtNLM"/>
    </source>
</evidence>